<dbReference type="EMBL" id="LXJU01000001">
    <property type="protein sequence ID" value="OGE58537.1"/>
    <property type="molecule type" value="Genomic_DNA"/>
</dbReference>
<keyword evidence="2 5" id="KW-0812">Transmembrane</keyword>
<dbReference type="InterPro" id="IPR002523">
    <property type="entry name" value="MgTranspt_CorA/ZnTranspt_ZntB"/>
</dbReference>
<evidence type="ECO:0000256" key="3">
    <source>
        <dbReference type="ARBA" id="ARBA00022989"/>
    </source>
</evidence>
<proteinExistence type="predicted"/>
<dbReference type="GeneID" id="34570935"/>
<gene>
    <name evidence="6" type="ORF">PENARI_c001G01015</name>
</gene>
<keyword evidence="3 5" id="KW-1133">Transmembrane helix</keyword>
<evidence type="ECO:0000256" key="5">
    <source>
        <dbReference type="SAM" id="Phobius"/>
    </source>
</evidence>
<name>A0A1F5LZE8_PENAI</name>
<comment type="subcellular location">
    <subcellularLocation>
        <location evidence="1">Membrane</location>
        <topology evidence="1">Multi-pass membrane protein</topology>
    </subcellularLocation>
</comment>
<dbReference type="GO" id="GO:0046873">
    <property type="term" value="F:metal ion transmembrane transporter activity"/>
    <property type="evidence" value="ECO:0007669"/>
    <property type="project" value="InterPro"/>
</dbReference>
<evidence type="ECO:0000256" key="2">
    <source>
        <dbReference type="ARBA" id="ARBA00022692"/>
    </source>
</evidence>
<dbReference type="SUPFAM" id="SSF144083">
    <property type="entry name" value="Magnesium transport protein CorA, transmembrane region"/>
    <property type="match status" value="1"/>
</dbReference>
<sequence>MQDPNCLVCANLLVYQWNGELANDWRQTHLVNFHIADPSDISSILPAWSKVCIIAISVKSLLQMRSLCLNSGGQNISEMGMAVLDVKARGVLELLLASVKPDASFTWYYTNLFTRWLPSTGQTIILAFDMQPPIQGRCLRALMNPDPSLLSDPFWAHPYLMEQIARAQEPSVWGIRDHVRALETEKKPEGRPQPDYRRLHDIARHAIHVNETLDATMQSLEYLMIEHEYYKNLTPENATSASEDIHRRLRFFQSFIANLRSRSISNEKRLQNEIQLAFNTVAQHDSSITLEIGRATQLDSATMKTIAFVTLTFLPPTFICAIFSMSFFNYGPDTGWNMSSNFWIYWVFAIPTTVITTVLWTYWGDIRDMVFSRKE</sequence>
<dbReference type="GO" id="GO:0016020">
    <property type="term" value="C:membrane"/>
    <property type="evidence" value="ECO:0007669"/>
    <property type="project" value="UniProtKB-SubCell"/>
</dbReference>
<accession>A0A1F5LZE8</accession>
<evidence type="ECO:0000313" key="7">
    <source>
        <dbReference type="Proteomes" id="UP000177622"/>
    </source>
</evidence>
<dbReference type="Pfam" id="PF01544">
    <property type="entry name" value="CorA"/>
    <property type="match status" value="1"/>
</dbReference>
<evidence type="ECO:0000256" key="4">
    <source>
        <dbReference type="ARBA" id="ARBA00023136"/>
    </source>
</evidence>
<feature type="transmembrane region" description="Helical" evidence="5">
    <location>
        <begin position="342"/>
        <end position="363"/>
    </location>
</feature>
<dbReference type="InterPro" id="IPR045863">
    <property type="entry name" value="CorA_TM1_TM2"/>
</dbReference>
<evidence type="ECO:0000256" key="1">
    <source>
        <dbReference type="ARBA" id="ARBA00004141"/>
    </source>
</evidence>
<evidence type="ECO:0000313" key="6">
    <source>
        <dbReference type="EMBL" id="OGE58537.1"/>
    </source>
</evidence>
<dbReference type="RefSeq" id="XP_022493959.1">
    <property type="nucleotide sequence ID" value="XM_022626201.1"/>
</dbReference>
<dbReference type="AlphaFoldDB" id="A0A1F5LZE8"/>
<comment type="caution">
    <text evidence="6">The sequence shown here is derived from an EMBL/GenBank/DDBJ whole genome shotgun (WGS) entry which is preliminary data.</text>
</comment>
<organism evidence="6 7">
    <name type="scientific">Penicillium arizonense</name>
    <dbReference type="NCBI Taxonomy" id="1835702"/>
    <lineage>
        <taxon>Eukaryota</taxon>
        <taxon>Fungi</taxon>
        <taxon>Dikarya</taxon>
        <taxon>Ascomycota</taxon>
        <taxon>Pezizomycotina</taxon>
        <taxon>Eurotiomycetes</taxon>
        <taxon>Eurotiomycetidae</taxon>
        <taxon>Eurotiales</taxon>
        <taxon>Aspergillaceae</taxon>
        <taxon>Penicillium</taxon>
    </lineage>
</organism>
<dbReference type="OrthoDB" id="5207033at2759"/>
<protein>
    <submittedName>
        <fullName evidence="6">Uncharacterized protein</fullName>
    </submittedName>
</protein>
<keyword evidence="7" id="KW-1185">Reference proteome</keyword>
<dbReference type="Gene3D" id="1.20.58.340">
    <property type="entry name" value="Magnesium transport protein CorA, transmembrane region"/>
    <property type="match status" value="1"/>
</dbReference>
<reference evidence="6 7" key="1">
    <citation type="journal article" date="2016" name="Sci. Rep.">
        <title>Penicillium arizonense, a new, genome sequenced fungal species, reveals a high chemical diversity in secreted metabolites.</title>
        <authorList>
            <person name="Grijseels S."/>
            <person name="Nielsen J.C."/>
            <person name="Randelovic M."/>
            <person name="Nielsen J."/>
            <person name="Nielsen K.F."/>
            <person name="Workman M."/>
            <person name="Frisvad J.C."/>
        </authorList>
    </citation>
    <scope>NUCLEOTIDE SEQUENCE [LARGE SCALE GENOMIC DNA]</scope>
    <source>
        <strain evidence="6 7">CBS 141311</strain>
    </source>
</reference>
<keyword evidence="4 5" id="KW-0472">Membrane</keyword>
<feature type="transmembrane region" description="Helical" evidence="5">
    <location>
        <begin position="306"/>
        <end position="330"/>
    </location>
</feature>
<dbReference type="Proteomes" id="UP000177622">
    <property type="component" value="Unassembled WGS sequence"/>
</dbReference>